<evidence type="ECO:0000313" key="9">
    <source>
        <dbReference type="Proteomes" id="UP001408356"/>
    </source>
</evidence>
<evidence type="ECO:0000313" key="8">
    <source>
        <dbReference type="EMBL" id="KAK9422225.1"/>
    </source>
</evidence>
<dbReference type="PANTHER" id="PTHR46865">
    <property type="entry name" value="OXIDOREDUCTASE-RELATED"/>
    <property type="match status" value="1"/>
</dbReference>
<protein>
    <submittedName>
        <fullName evidence="8">FAD/NAD(P)-binding domain-containing protein</fullName>
    </submittedName>
</protein>
<dbReference type="CDD" id="cd12148">
    <property type="entry name" value="fungal_TF_MHR"/>
    <property type="match status" value="1"/>
</dbReference>
<dbReference type="PRINTS" id="PR00420">
    <property type="entry name" value="RNGMNOXGNASE"/>
</dbReference>
<dbReference type="Pfam" id="PF01494">
    <property type="entry name" value="FAD_binding_3"/>
    <property type="match status" value="1"/>
</dbReference>
<keyword evidence="9" id="KW-1185">Reference proteome</keyword>
<comment type="caution">
    <text evidence="8">The sequence shown here is derived from an EMBL/GenBank/DDBJ whole genome shotgun (WGS) entry which is preliminary data.</text>
</comment>
<dbReference type="Pfam" id="PF04082">
    <property type="entry name" value="Fungal_trans"/>
    <property type="match status" value="1"/>
</dbReference>
<feature type="domain" description="Xylanolytic transcriptional activator regulatory" evidence="7">
    <location>
        <begin position="203"/>
        <end position="277"/>
    </location>
</feature>
<keyword evidence="3" id="KW-0274">FAD</keyword>
<accession>A0ABR2V5P1</accession>
<keyword evidence="5" id="KW-0539">Nucleus</keyword>
<evidence type="ECO:0000256" key="2">
    <source>
        <dbReference type="ARBA" id="ARBA00022630"/>
    </source>
</evidence>
<evidence type="ECO:0000256" key="3">
    <source>
        <dbReference type="ARBA" id="ARBA00022827"/>
    </source>
</evidence>
<dbReference type="InterPro" id="IPR007219">
    <property type="entry name" value="XnlR_reg_dom"/>
</dbReference>
<comment type="pathway">
    <text evidence="1">Secondary metabolite biosynthesis.</text>
</comment>
<evidence type="ECO:0000256" key="5">
    <source>
        <dbReference type="ARBA" id="ARBA00023242"/>
    </source>
</evidence>
<sequence>MLNKTRIVSVSHWNTYTQEFDPLLTCYDQAFNNAEAPAFQDSETRAVIVQMGNLLHTAKRLTKQIKTVRPSGGLADPDFGLVNPVREVADQMVNMYFESFESTHRVLHIPTFWIEYKNYWDHPDNASTPLRLKVLLVIGIGSSLLEENNPDAEIRIMVHQWVHAAQTWLSGPLKKDRLDLNGLQIYCLTILLRQLYSIGGDLVWMSMGSLVHRAMQIGLHRDPKHLPPMSALQAELRRRLWATILEMLAQSALDAGMPPRMSLDEFDTEAPANANDDEINESVISPKSHPEKDYTSTSVQLQILKTLPLRLRILQLLYGLHSEISYLDVLTLTTQVMTACQKSDGFLKENERFGVTMFHRNLLDFSTRRFLLVLHSPFAFRARVNPLFHYSLKTSIDAAMAIISPPPDERFSRLLSFSGGMFRRAFRCASTIVSHELISRVRAQSQDGALHRKAHDIDYLKKAVHGMIEFSIERIRLGETNIKGHMFLCQIKAQTEAMEAGGSYEYAIAQSGRDSLQLCVGELQKRVDALPLPYPDGIGFTPTEADLRQFTEESCIKVVEVQETQWDMARLKVLISGGGIAGNALAFWLSKLGHDVTVIERFSGLRATGLQVDLRGHGIEVLKRMGLEKVYRARSPPEQGVQVVDKAGRRRAYFPANRSGKGLQSFTTDWEIMRGDLCHLMYEETRDRAKYIFDTSIKSFEQEGTDSESVEVRFSDGRIERFDLVVGADGQGSRTRKMMLGSGNHDGLYPIQGQYIAYFTMPRPMKQGEEHMATQYMATGRRGIMIRRAHPDKVQVYLGCTTDSEKLKNIRRGDAEAEKQALADIMRGAGWETEEIVEAMMTADDFYCERTGVVKLDSWCRGSVVLVGDAAYCPTANTGMGTTSAIVGAYILAGEIGRYCGHSSTWGADKAVDDGKRDNGLKAALKAYDQKFKPFMDQVQKGVLEDPPGIVPSSALGIAVAHLFFGIASLLRLNIFGWFLKEEIKNWDLPDYEELAQN</sequence>
<dbReference type="InterPro" id="IPR036188">
    <property type="entry name" value="FAD/NAD-bd_sf"/>
</dbReference>
<keyword evidence="4" id="KW-0560">Oxidoreductase</keyword>
<dbReference type="InterPro" id="IPR002938">
    <property type="entry name" value="FAD-bd"/>
</dbReference>
<dbReference type="Gene3D" id="3.30.9.10">
    <property type="entry name" value="D-Amino Acid Oxidase, subunit A, domain 2"/>
    <property type="match status" value="1"/>
</dbReference>
<dbReference type="Proteomes" id="UP001408356">
    <property type="component" value="Unassembled WGS sequence"/>
</dbReference>
<evidence type="ECO:0000259" key="7">
    <source>
        <dbReference type="SMART" id="SM00906"/>
    </source>
</evidence>
<evidence type="ECO:0000256" key="6">
    <source>
        <dbReference type="SAM" id="MobiDB-lite"/>
    </source>
</evidence>
<evidence type="ECO:0000256" key="4">
    <source>
        <dbReference type="ARBA" id="ARBA00023002"/>
    </source>
</evidence>
<dbReference type="EMBL" id="JARVKF010000124">
    <property type="protein sequence ID" value="KAK9422225.1"/>
    <property type="molecule type" value="Genomic_DNA"/>
</dbReference>
<name>A0ABR2V5P1_9PEZI</name>
<feature type="region of interest" description="Disordered" evidence="6">
    <location>
        <begin position="270"/>
        <end position="293"/>
    </location>
</feature>
<evidence type="ECO:0000256" key="1">
    <source>
        <dbReference type="ARBA" id="ARBA00005179"/>
    </source>
</evidence>
<dbReference type="SUPFAM" id="SSF51905">
    <property type="entry name" value="FAD/NAD(P)-binding domain"/>
    <property type="match status" value="1"/>
</dbReference>
<keyword evidence="2" id="KW-0285">Flavoprotein</keyword>
<dbReference type="SMART" id="SM00906">
    <property type="entry name" value="Fungal_trans"/>
    <property type="match status" value="1"/>
</dbReference>
<gene>
    <name evidence="8" type="ORF">SUNI508_04904</name>
</gene>
<organism evidence="8 9">
    <name type="scientific">Seiridium unicorne</name>
    <dbReference type="NCBI Taxonomy" id="138068"/>
    <lineage>
        <taxon>Eukaryota</taxon>
        <taxon>Fungi</taxon>
        <taxon>Dikarya</taxon>
        <taxon>Ascomycota</taxon>
        <taxon>Pezizomycotina</taxon>
        <taxon>Sordariomycetes</taxon>
        <taxon>Xylariomycetidae</taxon>
        <taxon>Amphisphaeriales</taxon>
        <taxon>Sporocadaceae</taxon>
        <taxon>Seiridium</taxon>
    </lineage>
</organism>
<dbReference type="PANTHER" id="PTHR46865:SF7">
    <property type="entry name" value="MONOOXYGENASE, PUTATIVE (AFU_ORTHOLOGUE AFUA_8G07040)-RELATED"/>
    <property type="match status" value="1"/>
</dbReference>
<proteinExistence type="predicted"/>
<dbReference type="InterPro" id="IPR051704">
    <property type="entry name" value="FAD_aromatic-hydroxylase"/>
</dbReference>
<reference evidence="8 9" key="1">
    <citation type="journal article" date="2024" name="J. Plant Pathol.">
        <title>Sequence and assembly of the genome of Seiridium unicorne, isolate CBS 538.82, causal agent of cypress canker disease.</title>
        <authorList>
            <person name="Scali E."/>
            <person name="Rocca G.D."/>
            <person name="Danti R."/>
            <person name="Garbelotto M."/>
            <person name="Barberini S."/>
            <person name="Baroncelli R."/>
            <person name="Emiliani G."/>
        </authorList>
    </citation>
    <scope>NUCLEOTIDE SEQUENCE [LARGE SCALE GENOMIC DNA]</scope>
    <source>
        <strain evidence="8 9">BM-138-508</strain>
    </source>
</reference>
<dbReference type="Gene3D" id="3.50.50.60">
    <property type="entry name" value="FAD/NAD(P)-binding domain"/>
    <property type="match status" value="1"/>
</dbReference>